<feature type="region of interest" description="Disordered" evidence="1">
    <location>
        <begin position="48"/>
        <end position="68"/>
    </location>
</feature>
<evidence type="ECO:0000313" key="2">
    <source>
        <dbReference type="EMBL" id="KAK5617619.1"/>
    </source>
</evidence>
<comment type="caution">
    <text evidence="2">The sequence shown here is derived from an EMBL/GenBank/DDBJ whole genome shotgun (WGS) entry which is preliminary data.</text>
</comment>
<protein>
    <submittedName>
        <fullName evidence="2">Uncharacterized protein</fullName>
    </submittedName>
</protein>
<evidence type="ECO:0000313" key="3">
    <source>
        <dbReference type="Proteomes" id="UP001311232"/>
    </source>
</evidence>
<reference evidence="2 3" key="1">
    <citation type="submission" date="2021-06" db="EMBL/GenBank/DDBJ databases">
        <authorList>
            <person name="Palmer J.M."/>
        </authorList>
    </citation>
    <scope>NUCLEOTIDE SEQUENCE [LARGE SCALE GENOMIC DNA]</scope>
    <source>
        <strain evidence="2 3">MEX-2019</strain>
        <tissue evidence="2">Muscle</tissue>
    </source>
</reference>
<gene>
    <name evidence="2" type="ORF">CRENBAI_002685</name>
</gene>
<dbReference type="AlphaFoldDB" id="A0AAV9S9Q3"/>
<sequence>MENVRVLSRGTYRRPVWRSRGPSLEPVLGSGLAGDRLVAGLLLAGPGRAKPERETGGYPPVGPPPAGGIVRDQWWRPQQPDPQMLRLALGTWNVSSLGGKQPELVR</sequence>
<keyword evidence="3" id="KW-1185">Reference proteome</keyword>
<proteinExistence type="predicted"/>
<organism evidence="2 3">
    <name type="scientific">Crenichthys baileyi</name>
    <name type="common">White River springfish</name>
    <dbReference type="NCBI Taxonomy" id="28760"/>
    <lineage>
        <taxon>Eukaryota</taxon>
        <taxon>Metazoa</taxon>
        <taxon>Chordata</taxon>
        <taxon>Craniata</taxon>
        <taxon>Vertebrata</taxon>
        <taxon>Euteleostomi</taxon>
        <taxon>Actinopterygii</taxon>
        <taxon>Neopterygii</taxon>
        <taxon>Teleostei</taxon>
        <taxon>Neoteleostei</taxon>
        <taxon>Acanthomorphata</taxon>
        <taxon>Ovalentaria</taxon>
        <taxon>Atherinomorphae</taxon>
        <taxon>Cyprinodontiformes</taxon>
        <taxon>Goodeidae</taxon>
        <taxon>Crenichthys</taxon>
    </lineage>
</organism>
<dbReference type="Proteomes" id="UP001311232">
    <property type="component" value="Unassembled WGS sequence"/>
</dbReference>
<evidence type="ECO:0000256" key="1">
    <source>
        <dbReference type="SAM" id="MobiDB-lite"/>
    </source>
</evidence>
<dbReference type="EMBL" id="JAHHUM010000688">
    <property type="protein sequence ID" value="KAK5617619.1"/>
    <property type="molecule type" value="Genomic_DNA"/>
</dbReference>
<accession>A0AAV9S9Q3</accession>
<name>A0AAV9S9Q3_9TELE</name>